<feature type="domain" description="Helicase C-terminal" evidence="9">
    <location>
        <begin position="234"/>
        <end position="378"/>
    </location>
</feature>
<evidence type="ECO:0000256" key="3">
    <source>
        <dbReference type="ARBA" id="ARBA00022806"/>
    </source>
</evidence>
<reference evidence="11 12" key="1">
    <citation type="submission" date="2019-07" db="EMBL/GenBank/DDBJ databases">
        <title>Whole genome shotgun sequence of Cyclobacterium qasimii NBRC 106168.</title>
        <authorList>
            <person name="Hosoyama A."/>
            <person name="Uohara A."/>
            <person name="Ohji S."/>
            <person name="Ichikawa N."/>
        </authorList>
    </citation>
    <scope>NUCLEOTIDE SEQUENCE [LARGE SCALE GENOMIC DNA]</scope>
    <source>
        <strain evidence="11 12">NBRC 106168</strain>
    </source>
</reference>
<dbReference type="GO" id="GO:0003676">
    <property type="term" value="F:nucleic acid binding"/>
    <property type="evidence" value="ECO:0007669"/>
    <property type="project" value="InterPro"/>
</dbReference>
<dbReference type="PANTHER" id="PTHR47959:SF13">
    <property type="entry name" value="ATP-DEPENDENT RNA HELICASE RHLE"/>
    <property type="match status" value="1"/>
</dbReference>
<dbReference type="Proteomes" id="UP000321301">
    <property type="component" value="Unassembled WGS sequence"/>
</dbReference>
<evidence type="ECO:0000259" key="8">
    <source>
        <dbReference type="PROSITE" id="PS51192"/>
    </source>
</evidence>
<dbReference type="InterPro" id="IPR027417">
    <property type="entry name" value="P-loop_NTPase"/>
</dbReference>
<dbReference type="InterPro" id="IPR014014">
    <property type="entry name" value="RNA_helicase_DEAD_Q_motif"/>
</dbReference>
<feature type="domain" description="Helicase ATP-binding" evidence="8">
    <location>
        <begin position="32"/>
        <end position="208"/>
    </location>
</feature>
<dbReference type="InterPro" id="IPR000629">
    <property type="entry name" value="RNA-helicase_DEAD-box_CS"/>
</dbReference>
<keyword evidence="4 7" id="KW-0067">ATP-binding</keyword>
<dbReference type="Gene3D" id="3.40.50.300">
    <property type="entry name" value="P-loop containing nucleotide triphosphate hydrolases"/>
    <property type="match status" value="2"/>
</dbReference>
<evidence type="ECO:0000256" key="7">
    <source>
        <dbReference type="RuleBase" id="RU000492"/>
    </source>
</evidence>
<dbReference type="CDD" id="cd00268">
    <property type="entry name" value="DEADc"/>
    <property type="match status" value="1"/>
</dbReference>
<dbReference type="PANTHER" id="PTHR47959">
    <property type="entry name" value="ATP-DEPENDENT RNA HELICASE RHLE-RELATED"/>
    <property type="match status" value="1"/>
</dbReference>
<feature type="domain" description="DEAD-box RNA helicase Q" evidence="10">
    <location>
        <begin position="1"/>
        <end position="29"/>
    </location>
</feature>
<dbReference type="InterPro" id="IPR014001">
    <property type="entry name" value="Helicase_ATP-bd"/>
</dbReference>
<evidence type="ECO:0000313" key="11">
    <source>
        <dbReference type="EMBL" id="GEO19719.1"/>
    </source>
</evidence>
<dbReference type="PROSITE" id="PS51194">
    <property type="entry name" value="HELICASE_CTER"/>
    <property type="match status" value="1"/>
</dbReference>
<comment type="similarity">
    <text evidence="5 7">Belongs to the DEAD box helicase family.</text>
</comment>
<dbReference type="Pfam" id="PF00270">
    <property type="entry name" value="DEAD"/>
    <property type="match status" value="1"/>
</dbReference>
<dbReference type="CDD" id="cd18787">
    <property type="entry name" value="SF2_C_DEAD"/>
    <property type="match status" value="1"/>
</dbReference>
<evidence type="ECO:0000256" key="4">
    <source>
        <dbReference type="ARBA" id="ARBA00022840"/>
    </source>
</evidence>
<comment type="caution">
    <text evidence="11">The sequence shown here is derived from an EMBL/GenBank/DDBJ whole genome shotgun (WGS) entry which is preliminary data.</text>
</comment>
<evidence type="ECO:0000313" key="12">
    <source>
        <dbReference type="Proteomes" id="UP000321301"/>
    </source>
</evidence>
<dbReference type="GO" id="GO:0003724">
    <property type="term" value="F:RNA helicase activity"/>
    <property type="evidence" value="ECO:0007669"/>
    <property type="project" value="InterPro"/>
</dbReference>
<dbReference type="InterPro" id="IPR050079">
    <property type="entry name" value="DEAD_box_RNA_helicase"/>
</dbReference>
<protein>
    <submittedName>
        <fullName evidence="11">ATP-dependent RNA helicase RhlE</fullName>
    </submittedName>
</protein>
<dbReference type="InterPro" id="IPR001650">
    <property type="entry name" value="Helicase_C-like"/>
</dbReference>
<dbReference type="InterPro" id="IPR011545">
    <property type="entry name" value="DEAD/DEAH_box_helicase_dom"/>
</dbReference>
<dbReference type="GO" id="GO:0005524">
    <property type="term" value="F:ATP binding"/>
    <property type="evidence" value="ECO:0007669"/>
    <property type="project" value="UniProtKB-KW"/>
</dbReference>
<keyword evidence="12" id="KW-1185">Reference proteome</keyword>
<sequence length="378" mass="42144">MSFVKLKLHPSILSNITSLGYESPTPIQAQAIPVLIKGRDLLGIAKTGSGKTVSYVAPILNKMAYGHAPKKSRQPKVLVLVPSRELAIQVVEVFKELSHKLPHPIKSMAIYGGVSINPQMKAIFGVDILIATPGRLLDLQRSSAIDLSKVETLVLDEADKMLNLGFEKEMQEIFELLPGKRQNMLFSATLSDQLAGINRVLLSNPEVVEIKDNAEDVELINLSGYFVSDDRKGPLLRHLLKENEMSQVLVFTSSGVKADAVARKLYHNGFEADSIHGKKSQYARLKALEDFKSGKLQVLVATDLISRGIDFLELPYVINYELPRSPKDFVHRVGRTGRAKTEGLAITFVTREETHHFKVILKKMKRYIDMVDSETLDF</sequence>
<dbReference type="RefSeq" id="WP_020889816.1">
    <property type="nucleotide sequence ID" value="NZ_BJYV01000001.1"/>
</dbReference>
<evidence type="ECO:0000256" key="6">
    <source>
        <dbReference type="PROSITE-ProRule" id="PRU00552"/>
    </source>
</evidence>
<dbReference type="InterPro" id="IPR044742">
    <property type="entry name" value="DEAD/DEAH_RhlB"/>
</dbReference>
<dbReference type="PROSITE" id="PS51192">
    <property type="entry name" value="HELICASE_ATP_BIND_1"/>
    <property type="match status" value="1"/>
</dbReference>
<dbReference type="GO" id="GO:0005829">
    <property type="term" value="C:cytosol"/>
    <property type="evidence" value="ECO:0007669"/>
    <property type="project" value="TreeGrafter"/>
</dbReference>
<dbReference type="Pfam" id="PF00271">
    <property type="entry name" value="Helicase_C"/>
    <property type="match status" value="1"/>
</dbReference>
<name>A0A512C689_9BACT</name>
<dbReference type="SMART" id="SM00490">
    <property type="entry name" value="HELICc"/>
    <property type="match status" value="1"/>
</dbReference>
<dbReference type="SUPFAM" id="SSF52540">
    <property type="entry name" value="P-loop containing nucleoside triphosphate hydrolases"/>
    <property type="match status" value="1"/>
</dbReference>
<evidence type="ECO:0000259" key="10">
    <source>
        <dbReference type="PROSITE" id="PS51195"/>
    </source>
</evidence>
<keyword evidence="2 7" id="KW-0378">Hydrolase</keyword>
<evidence type="ECO:0000259" key="9">
    <source>
        <dbReference type="PROSITE" id="PS51194"/>
    </source>
</evidence>
<accession>A0A512C689</accession>
<feature type="short sequence motif" description="Q motif" evidence="6">
    <location>
        <begin position="1"/>
        <end position="29"/>
    </location>
</feature>
<dbReference type="PROSITE" id="PS51195">
    <property type="entry name" value="Q_MOTIF"/>
    <property type="match status" value="1"/>
</dbReference>
<gene>
    <name evidence="11" type="primary">rhlE_1</name>
    <name evidence="11" type="ORF">CQA01_02530</name>
</gene>
<evidence type="ECO:0000256" key="5">
    <source>
        <dbReference type="ARBA" id="ARBA00038437"/>
    </source>
</evidence>
<organism evidence="11 12">
    <name type="scientific">Cyclobacterium qasimii</name>
    <dbReference type="NCBI Taxonomy" id="1350429"/>
    <lineage>
        <taxon>Bacteria</taxon>
        <taxon>Pseudomonadati</taxon>
        <taxon>Bacteroidota</taxon>
        <taxon>Cytophagia</taxon>
        <taxon>Cytophagales</taxon>
        <taxon>Cyclobacteriaceae</taxon>
        <taxon>Cyclobacterium</taxon>
    </lineage>
</organism>
<proteinExistence type="inferred from homology"/>
<keyword evidence="3 7" id="KW-0347">Helicase</keyword>
<keyword evidence="1 7" id="KW-0547">Nucleotide-binding</keyword>
<dbReference type="AlphaFoldDB" id="A0A512C689"/>
<dbReference type="PROSITE" id="PS00039">
    <property type="entry name" value="DEAD_ATP_HELICASE"/>
    <property type="match status" value="1"/>
</dbReference>
<evidence type="ECO:0000256" key="1">
    <source>
        <dbReference type="ARBA" id="ARBA00022741"/>
    </source>
</evidence>
<dbReference type="SMART" id="SM00487">
    <property type="entry name" value="DEXDc"/>
    <property type="match status" value="1"/>
</dbReference>
<dbReference type="GO" id="GO:0016787">
    <property type="term" value="F:hydrolase activity"/>
    <property type="evidence" value="ECO:0007669"/>
    <property type="project" value="UniProtKB-KW"/>
</dbReference>
<evidence type="ECO:0000256" key="2">
    <source>
        <dbReference type="ARBA" id="ARBA00022801"/>
    </source>
</evidence>
<dbReference type="EMBL" id="BJYV01000001">
    <property type="protein sequence ID" value="GEO19719.1"/>
    <property type="molecule type" value="Genomic_DNA"/>
</dbReference>